<organism evidence="9 10">
    <name type="scientific">Macrosiphum euphorbiae</name>
    <name type="common">potato aphid</name>
    <dbReference type="NCBI Taxonomy" id="13131"/>
    <lineage>
        <taxon>Eukaryota</taxon>
        <taxon>Metazoa</taxon>
        <taxon>Ecdysozoa</taxon>
        <taxon>Arthropoda</taxon>
        <taxon>Hexapoda</taxon>
        <taxon>Insecta</taxon>
        <taxon>Pterygota</taxon>
        <taxon>Neoptera</taxon>
        <taxon>Paraneoptera</taxon>
        <taxon>Hemiptera</taxon>
        <taxon>Sternorrhyncha</taxon>
        <taxon>Aphidomorpha</taxon>
        <taxon>Aphidoidea</taxon>
        <taxon>Aphididae</taxon>
        <taxon>Macrosiphini</taxon>
        <taxon>Macrosiphum</taxon>
    </lineage>
</organism>
<dbReference type="PROSITE" id="PS01359">
    <property type="entry name" value="ZF_PHD_1"/>
    <property type="match status" value="1"/>
</dbReference>
<evidence type="ECO:0000313" key="10">
    <source>
        <dbReference type="Proteomes" id="UP001160148"/>
    </source>
</evidence>
<reference evidence="9 10" key="1">
    <citation type="submission" date="2023-01" db="EMBL/GenBank/DDBJ databases">
        <authorList>
            <person name="Whitehead M."/>
        </authorList>
    </citation>
    <scope>NUCLEOTIDE SEQUENCE [LARGE SCALE GENOMIC DNA]</scope>
</reference>
<dbReference type="Gene3D" id="1.20.920.10">
    <property type="entry name" value="Bromodomain-like"/>
    <property type="match status" value="1"/>
</dbReference>
<dbReference type="GO" id="GO:0005634">
    <property type="term" value="C:nucleus"/>
    <property type="evidence" value="ECO:0007669"/>
    <property type="project" value="TreeGrafter"/>
</dbReference>
<feature type="domain" description="Bromo" evidence="7">
    <location>
        <begin position="127"/>
        <end position="199"/>
    </location>
</feature>
<dbReference type="InterPro" id="IPR001487">
    <property type="entry name" value="Bromodomain"/>
</dbReference>
<comment type="caution">
    <text evidence="9">The sequence shown here is derived from an EMBL/GenBank/DDBJ whole genome shotgun (WGS) entry which is preliminary data.</text>
</comment>
<dbReference type="InterPro" id="IPR019786">
    <property type="entry name" value="Zinc_finger_PHD-type_CS"/>
</dbReference>
<dbReference type="InterPro" id="IPR036427">
    <property type="entry name" value="Bromodomain-like_sf"/>
</dbReference>
<sequence>MASNHEQVHRQFMRTFRMNYENSDSSSSDDDDLDRQGYKKCSGCTDWDHQLIYCSACKRSYHNNCHIPPISMSYTDLASYESWICTMCVNIDDISKVISETTSDSNKKILNKNEMIMASRILLELIGDEKNSFQFLEIPFKYSDPHYYKVVHRPVSLNTVKERLSSESNCYTSFYEVICDIKRIYSNSLYYYHASDPYYAMAQKQEKLLFEMLNKWIPQYQDCHISTLLSKSKSEQV</sequence>
<keyword evidence="4 5" id="KW-0103">Bromodomain</keyword>
<dbReference type="Pfam" id="PF00628">
    <property type="entry name" value="PHD"/>
    <property type="match status" value="1"/>
</dbReference>
<keyword evidence="3" id="KW-0862">Zinc</keyword>
<dbReference type="PANTHER" id="PTHR46386">
    <property type="entry name" value="NUCLEAR BODY PROTEIN SP140"/>
    <property type="match status" value="1"/>
</dbReference>
<evidence type="ECO:0000256" key="2">
    <source>
        <dbReference type="ARBA" id="ARBA00022771"/>
    </source>
</evidence>
<evidence type="ECO:0000259" key="8">
    <source>
        <dbReference type="PROSITE" id="PS50016"/>
    </source>
</evidence>
<dbReference type="AlphaFoldDB" id="A0AAV0X138"/>
<dbReference type="InterPro" id="IPR011011">
    <property type="entry name" value="Znf_FYVE_PHD"/>
</dbReference>
<gene>
    <name evidence="9" type="ORF">MEUPH1_LOCUS17014</name>
</gene>
<dbReference type="EMBL" id="CARXXK010000003">
    <property type="protein sequence ID" value="CAI6361885.1"/>
    <property type="molecule type" value="Genomic_DNA"/>
</dbReference>
<dbReference type="CDD" id="cd04369">
    <property type="entry name" value="Bromodomain"/>
    <property type="match status" value="1"/>
</dbReference>
<evidence type="ECO:0000256" key="3">
    <source>
        <dbReference type="ARBA" id="ARBA00022833"/>
    </source>
</evidence>
<keyword evidence="2 6" id="KW-0863">Zinc-finger</keyword>
<dbReference type="Proteomes" id="UP001160148">
    <property type="component" value="Unassembled WGS sequence"/>
</dbReference>
<dbReference type="Pfam" id="PF00439">
    <property type="entry name" value="Bromodomain"/>
    <property type="match status" value="1"/>
</dbReference>
<dbReference type="SMART" id="SM00249">
    <property type="entry name" value="PHD"/>
    <property type="match status" value="1"/>
</dbReference>
<keyword evidence="1" id="KW-0479">Metal-binding</keyword>
<dbReference type="InterPro" id="IPR019787">
    <property type="entry name" value="Znf_PHD-finger"/>
</dbReference>
<dbReference type="GO" id="GO:0008270">
    <property type="term" value="F:zinc ion binding"/>
    <property type="evidence" value="ECO:0007669"/>
    <property type="project" value="UniProtKB-KW"/>
</dbReference>
<name>A0AAV0X138_9HEMI</name>
<proteinExistence type="predicted"/>
<evidence type="ECO:0000256" key="1">
    <source>
        <dbReference type="ARBA" id="ARBA00022723"/>
    </source>
</evidence>
<dbReference type="GO" id="GO:0000981">
    <property type="term" value="F:DNA-binding transcription factor activity, RNA polymerase II-specific"/>
    <property type="evidence" value="ECO:0007669"/>
    <property type="project" value="TreeGrafter"/>
</dbReference>
<dbReference type="InterPro" id="IPR001965">
    <property type="entry name" value="Znf_PHD"/>
</dbReference>
<dbReference type="PANTHER" id="PTHR46386:SF11">
    <property type="entry name" value="AUTOIMMUNE REGULATOR"/>
    <property type="match status" value="1"/>
</dbReference>
<dbReference type="SUPFAM" id="SSF47370">
    <property type="entry name" value="Bromodomain"/>
    <property type="match status" value="1"/>
</dbReference>
<evidence type="ECO:0000256" key="6">
    <source>
        <dbReference type="PROSITE-ProRule" id="PRU00146"/>
    </source>
</evidence>
<evidence type="ECO:0000256" key="5">
    <source>
        <dbReference type="PROSITE-ProRule" id="PRU00035"/>
    </source>
</evidence>
<evidence type="ECO:0000313" key="9">
    <source>
        <dbReference type="EMBL" id="CAI6361885.1"/>
    </source>
</evidence>
<feature type="domain" description="PHD-type" evidence="8">
    <location>
        <begin position="38"/>
        <end position="91"/>
    </location>
</feature>
<dbReference type="Gene3D" id="3.30.40.10">
    <property type="entry name" value="Zinc/RING finger domain, C3HC4 (zinc finger)"/>
    <property type="match status" value="1"/>
</dbReference>
<evidence type="ECO:0000256" key="4">
    <source>
        <dbReference type="ARBA" id="ARBA00023117"/>
    </source>
</evidence>
<protein>
    <submittedName>
        <fullName evidence="9">Uncharacterized protein</fullName>
    </submittedName>
</protein>
<dbReference type="InterPro" id="IPR043563">
    <property type="entry name" value="Sp110/Sp140/Sp140L-like"/>
</dbReference>
<keyword evidence="10" id="KW-1185">Reference proteome</keyword>
<dbReference type="PROSITE" id="PS50014">
    <property type="entry name" value="BROMODOMAIN_2"/>
    <property type="match status" value="1"/>
</dbReference>
<dbReference type="SMART" id="SM00297">
    <property type="entry name" value="BROMO"/>
    <property type="match status" value="1"/>
</dbReference>
<evidence type="ECO:0000259" key="7">
    <source>
        <dbReference type="PROSITE" id="PS50014"/>
    </source>
</evidence>
<dbReference type="SUPFAM" id="SSF57903">
    <property type="entry name" value="FYVE/PHD zinc finger"/>
    <property type="match status" value="1"/>
</dbReference>
<dbReference type="PROSITE" id="PS50016">
    <property type="entry name" value="ZF_PHD_2"/>
    <property type="match status" value="1"/>
</dbReference>
<dbReference type="InterPro" id="IPR013083">
    <property type="entry name" value="Znf_RING/FYVE/PHD"/>
</dbReference>
<accession>A0AAV0X138</accession>